<sequence>MKKILLGICIAAMLLTIPSIYSRVMTEEPNKTVETVMPYVQVLDWLIDHPELTTDEVHTRLKENGIDTLAVEADTLSTLQKRGILTVISVSRMKELLIFNQLPELEHPYDKDGIFIYLGPNSSFNDLTRNVFSEATPIEVNGNFYTFVPGEPNELLSMPLGYDQQMIDDILAAGFNVIPRIGDYPKPEITDRMVEELMAIKQDGIDTVIFNGSSVPYSTKPIERKAFGKQLQEAGYTMGWIEFLQKPQTGFNSLAYSNDMNVVRLHSRQVTAPSLVDDVEIYIRAFKERNIRIAFVNLTEQDYEQAMTTLERFNNRLEAKLPDFFTRGQAETFEKAEQPLWQKLVGLIGMIAFLGFAAEVVFKRRMLTYIGIAGISLIVIAHLITLGLYPDIAAILLKALVLGLAVTAPVVAVLLPRDPMKKGYLIRSYLATIGMIMLGVWFVVVLLFGNDFFLGMNQFKGVNLVYVLPIAFLVLYTLWENMAKILKAAITYWHVVVLGILALVGLFYLGRGGNEGMVIPFELQFRMWLEQVLYIRPRTKEFLIGLPLLVLALHVGKTHVKTSYYLLIPAVIGVLSIMNTFTHFHIPLSVSLLRTSYSVVLGFLIGLVFIAIYEYLKKIILREWDRKRWVR</sequence>
<keyword evidence="1" id="KW-0812">Transmembrane</keyword>
<evidence type="ECO:0000313" key="2">
    <source>
        <dbReference type="EMBL" id="OZS77747.1"/>
    </source>
</evidence>
<protein>
    <submittedName>
        <fullName evidence="2">Uncharacterized protein</fullName>
    </submittedName>
</protein>
<feature type="transmembrane region" description="Helical" evidence="1">
    <location>
        <begin position="369"/>
        <end position="389"/>
    </location>
</feature>
<dbReference type="OrthoDB" id="3805529at2"/>
<organism evidence="2 3">
    <name type="scientific">Tetzosporium hominis</name>
    <dbReference type="NCBI Taxonomy" id="2020506"/>
    <lineage>
        <taxon>Bacteria</taxon>
        <taxon>Bacillati</taxon>
        <taxon>Bacillota</taxon>
        <taxon>Bacilli</taxon>
        <taxon>Bacillales</taxon>
        <taxon>Caryophanaceae</taxon>
        <taxon>Tetzosporium</taxon>
    </lineage>
</organism>
<keyword evidence="3" id="KW-1185">Reference proteome</keyword>
<feature type="transmembrane region" description="Helical" evidence="1">
    <location>
        <begin position="596"/>
        <end position="616"/>
    </location>
</feature>
<dbReference type="AlphaFoldDB" id="A0A264W3Z4"/>
<feature type="transmembrane region" description="Helical" evidence="1">
    <location>
        <begin position="491"/>
        <end position="510"/>
    </location>
</feature>
<name>A0A264W3Z4_9BACL</name>
<keyword evidence="1" id="KW-1133">Transmembrane helix</keyword>
<dbReference type="Pfam" id="PF18949">
    <property type="entry name" value="DUF5693"/>
    <property type="match status" value="1"/>
</dbReference>
<proteinExistence type="predicted"/>
<reference evidence="2 3" key="1">
    <citation type="submission" date="2017-07" db="EMBL/GenBank/DDBJ databases">
        <title>Tetzosporium hominis gen.nov. sp.nov.</title>
        <authorList>
            <person name="Tetz G."/>
            <person name="Tetz V."/>
        </authorList>
    </citation>
    <scope>NUCLEOTIDE SEQUENCE [LARGE SCALE GENOMIC DNA]</scope>
    <source>
        <strain evidence="2 3">VT-49</strain>
    </source>
</reference>
<feature type="transmembrane region" description="Helical" evidence="1">
    <location>
        <begin position="395"/>
        <end position="416"/>
    </location>
</feature>
<gene>
    <name evidence="2" type="ORF">CF394_11110</name>
</gene>
<evidence type="ECO:0000313" key="3">
    <source>
        <dbReference type="Proteomes" id="UP000217065"/>
    </source>
</evidence>
<evidence type="ECO:0000256" key="1">
    <source>
        <dbReference type="SAM" id="Phobius"/>
    </source>
</evidence>
<feature type="transmembrane region" description="Helical" evidence="1">
    <location>
        <begin position="428"/>
        <end position="449"/>
    </location>
</feature>
<dbReference type="InterPro" id="IPR043748">
    <property type="entry name" value="DUF5693"/>
</dbReference>
<comment type="caution">
    <text evidence="2">The sequence shown here is derived from an EMBL/GenBank/DDBJ whole genome shotgun (WGS) entry which is preliminary data.</text>
</comment>
<dbReference type="EMBL" id="NOKQ01000220">
    <property type="protein sequence ID" value="OZS77747.1"/>
    <property type="molecule type" value="Genomic_DNA"/>
</dbReference>
<accession>A0A264W3Z4</accession>
<keyword evidence="1" id="KW-0472">Membrane</keyword>
<feature type="transmembrane region" description="Helical" evidence="1">
    <location>
        <begin position="461"/>
        <end position="479"/>
    </location>
</feature>
<feature type="transmembrane region" description="Helical" evidence="1">
    <location>
        <begin position="542"/>
        <end position="557"/>
    </location>
</feature>
<feature type="transmembrane region" description="Helical" evidence="1">
    <location>
        <begin position="340"/>
        <end position="362"/>
    </location>
</feature>
<feature type="transmembrane region" description="Helical" evidence="1">
    <location>
        <begin position="564"/>
        <end position="584"/>
    </location>
</feature>
<dbReference type="RefSeq" id="WP_094943691.1">
    <property type="nucleotide sequence ID" value="NZ_NOKQ01000220.1"/>
</dbReference>
<dbReference type="Proteomes" id="UP000217065">
    <property type="component" value="Unassembled WGS sequence"/>
</dbReference>